<evidence type="ECO:0000313" key="7">
    <source>
        <dbReference type="RefSeq" id="XP_010447701.1"/>
    </source>
</evidence>
<evidence type="ECO:0000256" key="3">
    <source>
        <dbReference type="ARBA" id="ARBA00011083"/>
    </source>
</evidence>
<feature type="transmembrane region" description="Helical" evidence="4">
    <location>
        <begin position="6"/>
        <end position="34"/>
    </location>
</feature>
<evidence type="ECO:0000256" key="4">
    <source>
        <dbReference type="SAM" id="Phobius"/>
    </source>
</evidence>
<evidence type="ECO:0000256" key="2">
    <source>
        <dbReference type="ARBA" id="ARBA00005179"/>
    </source>
</evidence>
<dbReference type="Proteomes" id="UP000694864">
    <property type="component" value="Chromosome 12"/>
</dbReference>
<dbReference type="InterPro" id="IPR044992">
    <property type="entry name" value="ChyE-like"/>
</dbReference>
<comment type="subcellular location">
    <subcellularLocation>
        <location evidence="1">Cytoplasm</location>
        <location evidence="1">Cytosol</location>
    </subcellularLocation>
</comment>
<organism evidence="6 7">
    <name type="scientific">Camelina sativa</name>
    <name type="common">False flax</name>
    <name type="synonym">Myagrum sativum</name>
    <dbReference type="NCBI Taxonomy" id="90675"/>
    <lineage>
        <taxon>Eukaryota</taxon>
        <taxon>Viridiplantae</taxon>
        <taxon>Streptophyta</taxon>
        <taxon>Embryophyta</taxon>
        <taxon>Tracheophyta</taxon>
        <taxon>Spermatophyta</taxon>
        <taxon>Magnoliopsida</taxon>
        <taxon>eudicotyledons</taxon>
        <taxon>Gunneridae</taxon>
        <taxon>Pentapetalae</taxon>
        <taxon>rosids</taxon>
        <taxon>malvids</taxon>
        <taxon>Brassicales</taxon>
        <taxon>Brassicaceae</taxon>
        <taxon>Camelineae</taxon>
        <taxon>Camelina</taxon>
    </lineage>
</organism>
<reference evidence="6" key="1">
    <citation type="journal article" date="2014" name="Nat. Commun.">
        <title>The emerging biofuel crop Camelina sativa retains a highly undifferentiated hexaploid genome structure.</title>
        <authorList>
            <person name="Kagale S."/>
            <person name="Koh C."/>
            <person name="Nixon J."/>
            <person name="Bollina V."/>
            <person name="Clarke W.E."/>
            <person name="Tuteja R."/>
            <person name="Spillane C."/>
            <person name="Robinson S.J."/>
            <person name="Links M.G."/>
            <person name="Clarke C."/>
            <person name="Higgins E.E."/>
            <person name="Huebert T."/>
            <person name="Sharpe A.G."/>
            <person name="Parkin I.A."/>
        </authorList>
    </citation>
    <scope>NUCLEOTIDE SEQUENCE [LARGE SCALE GENOMIC DNA]</scope>
    <source>
        <strain evidence="6">cv. DH55</strain>
    </source>
</reference>
<sequence length="283" mass="32425">MFSSSFLYICPNTFSVLSPSITSFSLPLFFLIMVKQIRRYALFQATPDSEFVKETYGGYFNVFVSAFGDEGEQWDLFRVIDGEFPRDDDLEKYDGFVISGSLHDAFAEEAWISELCSVCQKLDVMKKKILGICFGLQIICRVRGGKVGRALRGPDLGLRKINIVQEMIEPGGYFGEEVPESLLIIECHRDEVLEPPESAKVIGFSDKCDVEIFSVEDHLFCVQGHPEYNKEILLEITDRVHKIKYIEEECVERAKRTTQKIEPDTRRLHILCKNFLKGRSHLV</sequence>
<dbReference type="PANTHER" id="PTHR42695:SF9">
    <property type="entry name" value="GAMMA-GLUTAMYL PEPTIDASE 2-RELATED"/>
    <property type="match status" value="1"/>
</dbReference>
<evidence type="ECO:0000256" key="1">
    <source>
        <dbReference type="ARBA" id="ARBA00004514"/>
    </source>
</evidence>
<proteinExistence type="inferred from homology"/>
<feature type="domain" description="Glutamine amidotransferase" evidence="5">
    <location>
        <begin position="86"/>
        <end position="229"/>
    </location>
</feature>
<dbReference type="GeneID" id="104730257"/>
<protein>
    <submittedName>
        <fullName evidence="7">Gamma-glutamyl peptidase 2-like</fullName>
    </submittedName>
</protein>
<dbReference type="InterPro" id="IPR029062">
    <property type="entry name" value="Class_I_gatase-like"/>
</dbReference>
<evidence type="ECO:0000313" key="6">
    <source>
        <dbReference type="Proteomes" id="UP000694864"/>
    </source>
</evidence>
<dbReference type="PROSITE" id="PS51273">
    <property type="entry name" value="GATASE_TYPE_1"/>
    <property type="match status" value="1"/>
</dbReference>
<comment type="similarity">
    <text evidence="3">Belongs to the peptidase C26 family.</text>
</comment>
<dbReference type="Gene3D" id="3.40.50.880">
    <property type="match status" value="1"/>
</dbReference>
<dbReference type="InterPro" id="IPR017926">
    <property type="entry name" value="GATASE"/>
</dbReference>
<keyword evidence="4" id="KW-0472">Membrane</keyword>
<evidence type="ECO:0000259" key="5">
    <source>
        <dbReference type="Pfam" id="PF00117"/>
    </source>
</evidence>
<dbReference type="PANTHER" id="PTHR42695">
    <property type="entry name" value="GLUTAMINE AMIDOTRANSFERASE YLR126C-RELATED"/>
    <property type="match status" value="1"/>
</dbReference>
<dbReference type="SUPFAM" id="SSF52317">
    <property type="entry name" value="Class I glutamine amidotransferase-like"/>
    <property type="match status" value="1"/>
</dbReference>
<reference evidence="7" key="2">
    <citation type="submission" date="2025-08" db="UniProtKB">
        <authorList>
            <consortium name="RefSeq"/>
        </authorList>
    </citation>
    <scope>IDENTIFICATION</scope>
    <source>
        <tissue evidence="7">Leaf</tissue>
    </source>
</reference>
<gene>
    <name evidence="7" type="primary">LOC104730257</name>
</gene>
<dbReference type="CDD" id="cd01741">
    <property type="entry name" value="GATase1_1"/>
    <property type="match status" value="1"/>
</dbReference>
<keyword evidence="4" id="KW-1133">Transmembrane helix</keyword>
<accession>A0ABM0UXA8</accession>
<comment type="pathway">
    <text evidence="2">Secondary metabolite biosynthesis.</text>
</comment>
<dbReference type="Pfam" id="PF00117">
    <property type="entry name" value="GATase"/>
    <property type="match status" value="1"/>
</dbReference>
<keyword evidence="6" id="KW-1185">Reference proteome</keyword>
<dbReference type="RefSeq" id="XP_010447701.1">
    <property type="nucleotide sequence ID" value="XM_010449399.2"/>
</dbReference>
<keyword evidence="4" id="KW-0812">Transmembrane</keyword>
<name>A0ABM0UXA8_CAMSA</name>